<evidence type="ECO:0000256" key="1">
    <source>
        <dbReference type="ARBA" id="ARBA00023015"/>
    </source>
</evidence>
<dbReference type="Proteomes" id="UP000295632">
    <property type="component" value="Unassembled WGS sequence"/>
</dbReference>
<proteinExistence type="predicted"/>
<evidence type="ECO:0000313" key="5">
    <source>
        <dbReference type="EMBL" id="TDQ37438.1"/>
    </source>
</evidence>
<protein>
    <submittedName>
        <fullName evidence="5">LacI family transcriptional regulator</fullName>
    </submittedName>
</protein>
<dbReference type="SUPFAM" id="SSF53822">
    <property type="entry name" value="Periplasmic binding protein-like I"/>
    <property type="match status" value="1"/>
</dbReference>
<evidence type="ECO:0000256" key="3">
    <source>
        <dbReference type="ARBA" id="ARBA00023163"/>
    </source>
</evidence>
<dbReference type="InterPro" id="IPR028082">
    <property type="entry name" value="Peripla_BP_I"/>
</dbReference>
<dbReference type="RefSeq" id="WP_166639334.1">
    <property type="nucleotide sequence ID" value="NZ_SNYJ01000013.1"/>
</dbReference>
<keyword evidence="2" id="KW-0238">DNA-binding</keyword>
<dbReference type="InterPro" id="IPR046335">
    <property type="entry name" value="LacI/GalR-like_sensor"/>
</dbReference>
<feature type="domain" description="HTH lacI-type" evidence="4">
    <location>
        <begin position="3"/>
        <end position="57"/>
    </location>
</feature>
<organism evidence="5 6">
    <name type="scientific">Aureibacillus halotolerans</name>
    <dbReference type="NCBI Taxonomy" id="1508390"/>
    <lineage>
        <taxon>Bacteria</taxon>
        <taxon>Bacillati</taxon>
        <taxon>Bacillota</taxon>
        <taxon>Bacilli</taxon>
        <taxon>Bacillales</taxon>
        <taxon>Bacillaceae</taxon>
        <taxon>Aureibacillus</taxon>
    </lineage>
</organism>
<dbReference type="Gene3D" id="1.10.260.40">
    <property type="entry name" value="lambda repressor-like DNA-binding domains"/>
    <property type="match status" value="1"/>
</dbReference>
<dbReference type="SUPFAM" id="SSF47413">
    <property type="entry name" value="lambda repressor-like DNA-binding domains"/>
    <property type="match status" value="1"/>
</dbReference>
<comment type="caution">
    <text evidence="5">The sequence shown here is derived from an EMBL/GenBank/DDBJ whole genome shotgun (WGS) entry which is preliminary data.</text>
</comment>
<gene>
    <name evidence="5" type="ORF">EV213_11373</name>
</gene>
<evidence type="ECO:0000313" key="6">
    <source>
        <dbReference type="Proteomes" id="UP000295632"/>
    </source>
</evidence>
<dbReference type="CDD" id="cd06267">
    <property type="entry name" value="PBP1_LacI_sugar_binding-like"/>
    <property type="match status" value="1"/>
</dbReference>
<dbReference type="InterPro" id="IPR010982">
    <property type="entry name" value="Lambda_DNA-bd_dom_sf"/>
</dbReference>
<dbReference type="PROSITE" id="PS50932">
    <property type="entry name" value="HTH_LACI_2"/>
    <property type="match status" value="1"/>
</dbReference>
<dbReference type="Pfam" id="PF13377">
    <property type="entry name" value="Peripla_BP_3"/>
    <property type="match status" value="1"/>
</dbReference>
<dbReference type="Gene3D" id="3.40.50.2300">
    <property type="match status" value="2"/>
</dbReference>
<dbReference type="Pfam" id="PF00356">
    <property type="entry name" value="LacI"/>
    <property type="match status" value="1"/>
</dbReference>
<keyword evidence="6" id="KW-1185">Reference proteome</keyword>
<dbReference type="InterPro" id="IPR000843">
    <property type="entry name" value="HTH_LacI"/>
</dbReference>
<dbReference type="AlphaFoldDB" id="A0A4R6TUM2"/>
<dbReference type="CDD" id="cd01392">
    <property type="entry name" value="HTH_LacI"/>
    <property type="match status" value="1"/>
</dbReference>
<keyword evidence="3" id="KW-0804">Transcription</keyword>
<dbReference type="GO" id="GO:0003700">
    <property type="term" value="F:DNA-binding transcription factor activity"/>
    <property type="evidence" value="ECO:0007669"/>
    <property type="project" value="TreeGrafter"/>
</dbReference>
<accession>A0A4R6TUM2</accession>
<reference evidence="5 6" key="1">
    <citation type="submission" date="2019-03" db="EMBL/GenBank/DDBJ databases">
        <title>Genomic Encyclopedia of Type Strains, Phase IV (KMG-IV): sequencing the most valuable type-strain genomes for metagenomic binning, comparative biology and taxonomic classification.</title>
        <authorList>
            <person name="Goeker M."/>
        </authorList>
    </citation>
    <scope>NUCLEOTIDE SEQUENCE [LARGE SCALE GENOMIC DNA]</scope>
    <source>
        <strain evidence="5 6">DSM 28697</strain>
    </source>
</reference>
<dbReference type="PANTHER" id="PTHR30146:SF109">
    <property type="entry name" value="HTH-TYPE TRANSCRIPTIONAL REGULATOR GALS"/>
    <property type="match status" value="1"/>
</dbReference>
<dbReference type="GO" id="GO:0000976">
    <property type="term" value="F:transcription cis-regulatory region binding"/>
    <property type="evidence" value="ECO:0007669"/>
    <property type="project" value="TreeGrafter"/>
</dbReference>
<sequence>MGITIKELAKLCNVSPGTVDRALNNRYGISGKTKERILKVAKEHHYRPDARAQSLVRGKTMTLGIVLFDLYNRSFAQMMNAIEKEARKDGYHVNLVLTDKSPEDEKKCIEQLISQKVDGIVLFSVNKGEGFADYLASLSTPIVTLSNYIADSLDFVGIRDRVAMKEAVDSAVQLGYEKIIYICPPLRFYKHSNIYTQTERYEGCLESLRAANLLEAHQLITDPDYLTALDPLSFEEKRTAIVCSCDYYALEILKRFKETNLIVGQDVGLVGFDNIDTLQYVEPALNTVSFDLEGMGSEAIRLLLNRIETDRAPIKKLLSHQLIRGASL</sequence>
<evidence type="ECO:0000259" key="4">
    <source>
        <dbReference type="PROSITE" id="PS50932"/>
    </source>
</evidence>
<name>A0A4R6TUM2_9BACI</name>
<dbReference type="PANTHER" id="PTHR30146">
    <property type="entry name" value="LACI-RELATED TRANSCRIPTIONAL REPRESSOR"/>
    <property type="match status" value="1"/>
</dbReference>
<keyword evidence="1" id="KW-0805">Transcription regulation</keyword>
<dbReference type="EMBL" id="SNYJ01000013">
    <property type="protein sequence ID" value="TDQ37438.1"/>
    <property type="molecule type" value="Genomic_DNA"/>
</dbReference>
<dbReference type="SMART" id="SM00354">
    <property type="entry name" value="HTH_LACI"/>
    <property type="match status" value="1"/>
</dbReference>
<evidence type="ECO:0000256" key="2">
    <source>
        <dbReference type="ARBA" id="ARBA00023125"/>
    </source>
</evidence>